<keyword evidence="6 14" id="KW-0732">Signal</keyword>
<keyword evidence="3 12" id="KW-1134">Transmembrane beta strand</keyword>
<dbReference type="InterPro" id="IPR039426">
    <property type="entry name" value="TonB-dep_rcpt-like"/>
</dbReference>
<accession>A0A1L3JF04</accession>
<evidence type="ECO:0000256" key="13">
    <source>
        <dbReference type="RuleBase" id="RU003357"/>
    </source>
</evidence>
<evidence type="ECO:0000256" key="10">
    <source>
        <dbReference type="ARBA" id="ARBA00023136"/>
    </source>
</evidence>
<dbReference type="Gene3D" id="2.170.130.10">
    <property type="entry name" value="TonB-dependent receptor, plug domain"/>
    <property type="match status" value="1"/>
</dbReference>
<keyword evidence="2 12" id="KW-0813">Transport</keyword>
<dbReference type="InterPro" id="IPR012910">
    <property type="entry name" value="Plug_dom"/>
</dbReference>
<proteinExistence type="inferred from homology"/>
<evidence type="ECO:0000313" key="18">
    <source>
        <dbReference type="Proteomes" id="UP000242561"/>
    </source>
</evidence>
<evidence type="ECO:0000256" key="4">
    <source>
        <dbReference type="ARBA" id="ARBA00022496"/>
    </source>
</evidence>
<gene>
    <name evidence="17" type="ORF">LPB140_08320</name>
</gene>
<comment type="subcellular location">
    <subcellularLocation>
        <location evidence="1 12">Cell outer membrane</location>
        <topology evidence="1 12">Multi-pass membrane protein</topology>
    </subcellularLocation>
</comment>
<keyword evidence="9 13" id="KW-0798">TonB box</keyword>
<evidence type="ECO:0000256" key="1">
    <source>
        <dbReference type="ARBA" id="ARBA00004571"/>
    </source>
</evidence>
<dbReference type="PANTHER" id="PTHR32552">
    <property type="entry name" value="FERRICHROME IRON RECEPTOR-RELATED"/>
    <property type="match status" value="1"/>
</dbReference>
<organism evidence="17 18">
    <name type="scientific">Sphingorhabdus lutea</name>
    <dbReference type="NCBI Taxonomy" id="1913578"/>
    <lineage>
        <taxon>Bacteria</taxon>
        <taxon>Pseudomonadati</taxon>
        <taxon>Pseudomonadota</taxon>
        <taxon>Alphaproteobacteria</taxon>
        <taxon>Sphingomonadales</taxon>
        <taxon>Sphingomonadaceae</taxon>
        <taxon>Sphingorhabdus</taxon>
    </lineage>
</organism>
<dbReference type="KEGG" id="sphl:LPB140_08320"/>
<sequence>MMASSGFAVAMCGLSTAAFAQSTGSLDFEEEIVVTGTTTTDVAGVEIPDTSKAKQVLNQEFLSKQNPGQTVLDSINAIPGVSFQNNDGFGSAGGTLSIRGFGGDRISLTFDGVPLNDSGNYAIYSNQQLSPELIEQVNVNLGSTDVDSPTASATGGTVNYRTRKPYEDFSVRMAGSAGDFGFMRIFASVDTGNLTSSGTRAFFAAEKVDHRNVYGVGKIDKTQVNARVYQPIGDNGDFVSVSGNYNENRNNFFGSVSLASFPTTKDARFANITRCQVAAARPGIRDVSNRCGSAFDYRVNPSNTGNIRGASRFTLSDGLVLSIDPSYQYVKANGGGTTRGNEGSRNGFYGYIGGQPYAGVDLNGDGDLLDQVEILQPSQTQTHRYGVISSLRYDINDQHTVRINYTYDNARHRQTGQIGLLNTDGFAIDPFPVNDPILDVTGTPLTKRDRLSYAILHQVSGEYRGELLDDRLMVNIGVRAPFFTRELNQYCFTTSASGFVDCFGKDDSQNAAYAAANPTYAPPQSRTYKYDKILPNLGFRFRLTDDLSTYGSYAKGLSVPGTDPLYDSLFFADSPSVRPVPETTDSFDLGLRYTSGRVQAQVAAWFSKFENRLARSYDPVLDQTIYRNLGTVDKYGLDGSIAFAVNDNLRLYVFGSLSESEIKENVQTGVVAGSPVFAATAGKQESGSPTNSYGGAFDINAGPVSFGALAKYTGKRFVNDINTREVDGYWLVNLNARVGLEWVGLNDKTYLQFNMYNAFDELFVGGFGGDLTSTSPFVQVGAPRTFTASVNFQF</sequence>
<keyword evidence="7" id="KW-0408">Iron</keyword>
<dbReference type="Proteomes" id="UP000242561">
    <property type="component" value="Chromosome"/>
</dbReference>
<reference evidence="17 18" key="1">
    <citation type="submission" date="2016-11" db="EMBL/GenBank/DDBJ databases">
        <title>Sphingorhabdus sp. LPB0140, isolated from marine environment.</title>
        <authorList>
            <person name="Kim E."/>
            <person name="Yi H."/>
        </authorList>
    </citation>
    <scope>NUCLEOTIDE SEQUENCE [LARGE SCALE GENOMIC DNA]</scope>
    <source>
        <strain evidence="17 18">LPB0140</strain>
    </source>
</reference>
<keyword evidence="10 12" id="KW-0472">Membrane</keyword>
<evidence type="ECO:0000256" key="6">
    <source>
        <dbReference type="ARBA" id="ARBA00022729"/>
    </source>
</evidence>
<name>A0A1L3JF04_9SPHN</name>
<dbReference type="InterPro" id="IPR000531">
    <property type="entry name" value="Beta-barrel_TonB"/>
</dbReference>
<keyword evidence="4" id="KW-0410">Iron transport</keyword>
<feature type="domain" description="TonB-dependent receptor-like beta-barrel" evidence="15">
    <location>
        <begin position="246"/>
        <end position="757"/>
    </location>
</feature>
<dbReference type="Pfam" id="PF07715">
    <property type="entry name" value="Plug"/>
    <property type="match status" value="1"/>
</dbReference>
<comment type="similarity">
    <text evidence="12 13">Belongs to the TonB-dependent receptor family.</text>
</comment>
<dbReference type="InterPro" id="IPR036942">
    <property type="entry name" value="Beta-barrel_TonB_sf"/>
</dbReference>
<dbReference type="InterPro" id="IPR037066">
    <property type="entry name" value="Plug_dom_sf"/>
</dbReference>
<evidence type="ECO:0000256" key="2">
    <source>
        <dbReference type="ARBA" id="ARBA00022448"/>
    </source>
</evidence>
<evidence type="ECO:0000259" key="15">
    <source>
        <dbReference type="Pfam" id="PF00593"/>
    </source>
</evidence>
<dbReference type="PANTHER" id="PTHR32552:SF89">
    <property type="entry name" value="CATECHOLATE SIDEROPHORE RECEPTOR FIU"/>
    <property type="match status" value="1"/>
</dbReference>
<feature type="chain" id="PRO_5013312745" evidence="14">
    <location>
        <begin position="21"/>
        <end position="794"/>
    </location>
</feature>
<dbReference type="EMBL" id="CP018154">
    <property type="protein sequence ID" value="APG63717.1"/>
    <property type="molecule type" value="Genomic_DNA"/>
</dbReference>
<evidence type="ECO:0000313" key="17">
    <source>
        <dbReference type="EMBL" id="APG63717.1"/>
    </source>
</evidence>
<keyword evidence="17" id="KW-0675">Receptor</keyword>
<evidence type="ECO:0000259" key="16">
    <source>
        <dbReference type="Pfam" id="PF07715"/>
    </source>
</evidence>
<evidence type="ECO:0000256" key="8">
    <source>
        <dbReference type="ARBA" id="ARBA00023065"/>
    </source>
</evidence>
<dbReference type="STRING" id="1913578.LPB140_08320"/>
<evidence type="ECO:0000256" key="14">
    <source>
        <dbReference type="SAM" id="SignalP"/>
    </source>
</evidence>
<evidence type="ECO:0000256" key="7">
    <source>
        <dbReference type="ARBA" id="ARBA00023004"/>
    </source>
</evidence>
<keyword evidence="11 12" id="KW-0998">Cell outer membrane</keyword>
<evidence type="ECO:0000256" key="11">
    <source>
        <dbReference type="ARBA" id="ARBA00023237"/>
    </source>
</evidence>
<dbReference type="OrthoDB" id="593427at2"/>
<dbReference type="AlphaFoldDB" id="A0A1L3JF04"/>
<keyword evidence="5 12" id="KW-0812">Transmembrane</keyword>
<dbReference type="SUPFAM" id="SSF56935">
    <property type="entry name" value="Porins"/>
    <property type="match status" value="1"/>
</dbReference>
<evidence type="ECO:0000256" key="12">
    <source>
        <dbReference type="PROSITE-ProRule" id="PRU01360"/>
    </source>
</evidence>
<keyword evidence="18" id="KW-1185">Reference proteome</keyword>
<evidence type="ECO:0000256" key="3">
    <source>
        <dbReference type="ARBA" id="ARBA00022452"/>
    </source>
</evidence>
<dbReference type="Gene3D" id="2.40.170.20">
    <property type="entry name" value="TonB-dependent receptor, beta-barrel domain"/>
    <property type="match status" value="1"/>
</dbReference>
<feature type="domain" description="TonB-dependent receptor plug" evidence="16">
    <location>
        <begin position="49"/>
        <end position="155"/>
    </location>
</feature>
<keyword evidence="8" id="KW-0406">Ion transport</keyword>
<dbReference type="PROSITE" id="PS52016">
    <property type="entry name" value="TONB_DEPENDENT_REC_3"/>
    <property type="match status" value="1"/>
</dbReference>
<evidence type="ECO:0000256" key="5">
    <source>
        <dbReference type="ARBA" id="ARBA00022692"/>
    </source>
</evidence>
<dbReference type="Pfam" id="PF00593">
    <property type="entry name" value="TonB_dep_Rec_b-barrel"/>
    <property type="match status" value="1"/>
</dbReference>
<protein>
    <submittedName>
        <fullName evidence="17">TonB-dependent receptor</fullName>
    </submittedName>
</protein>
<dbReference type="GO" id="GO:0009279">
    <property type="term" value="C:cell outer membrane"/>
    <property type="evidence" value="ECO:0007669"/>
    <property type="project" value="UniProtKB-SubCell"/>
</dbReference>
<evidence type="ECO:0000256" key="9">
    <source>
        <dbReference type="ARBA" id="ARBA00023077"/>
    </source>
</evidence>
<feature type="signal peptide" evidence="14">
    <location>
        <begin position="1"/>
        <end position="20"/>
    </location>
</feature>
<dbReference type="GO" id="GO:0015344">
    <property type="term" value="F:siderophore uptake transmembrane transporter activity"/>
    <property type="evidence" value="ECO:0007669"/>
    <property type="project" value="TreeGrafter"/>
</dbReference>